<dbReference type="EMBL" id="CP096205">
    <property type="protein sequence ID" value="UPQ78324.1"/>
    <property type="molecule type" value="Genomic_DNA"/>
</dbReference>
<proteinExistence type="predicted"/>
<protein>
    <submittedName>
        <fullName evidence="1">Helix-turn-helix domain-containing protein</fullName>
    </submittedName>
</protein>
<gene>
    <name evidence="1" type="ORF">M0M57_11910</name>
</gene>
<accession>A0ABY4KC15</accession>
<reference evidence="1" key="1">
    <citation type="submission" date="2022-04" db="EMBL/GenBank/DDBJ databases">
        <title>Consumption of N2O by Flavobacterium azooxidireducens sp. nov. isolated from Decomposing Leaf Litter of Phragmites australis (Cav.).</title>
        <authorList>
            <person name="Behrendt U."/>
            <person name="Spanner T."/>
            <person name="Augustin J."/>
            <person name="Horn M.A."/>
            <person name="Kolb S."/>
            <person name="Ulrich A."/>
        </authorList>
    </citation>
    <scope>NUCLEOTIDE SEQUENCE</scope>
    <source>
        <strain evidence="1">IGB 4-14</strain>
    </source>
</reference>
<evidence type="ECO:0000313" key="2">
    <source>
        <dbReference type="Proteomes" id="UP000830583"/>
    </source>
</evidence>
<evidence type="ECO:0000313" key="1">
    <source>
        <dbReference type="EMBL" id="UPQ78324.1"/>
    </source>
</evidence>
<sequence>MPENSLKYLTSKEVKKELKVQDCYLAHIRNSGNLQFTKKGNSYLYLKESIEEFKNKNK</sequence>
<dbReference type="RefSeq" id="WP_248433251.1">
    <property type="nucleotide sequence ID" value="NZ_CP096205.1"/>
</dbReference>
<keyword evidence="2" id="KW-1185">Reference proteome</keyword>
<name>A0ABY4KC15_9FLAO</name>
<dbReference type="Proteomes" id="UP000830583">
    <property type="component" value="Chromosome"/>
</dbReference>
<organism evidence="1 2">
    <name type="scientific">Flavobacterium azooxidireducens</name>
    <dbReference type="NCBI Taxonomy" id="1871076"/>
    <lineage>
        <taxon>Bacteria</taxon>
        <taxon>Pseudomonadati</taxon>
        <taxon>Bacteroidota</taxon>
        <taxon>Flavobacteriia</taxon>
        <taxon>Flavobacteriales</taxon>
        <taxon>Flavobacteriaceae</taxon>
        <taxon>Flavobacterium</taxon>
    </lineage>
</organism>